<dbReference type="OrthoDB" id="1059469at2"/>
<dbReference type="Proteomes" id="UP000316008">
    <property type="component" value="Unassembled WGS sequence"/>
</dbReference>
<evidence type="ECO:0000313" key="1">
    <source>
        <dbReference type="EMBL" id="TSJ42444.1"/>
    </source>
</evidence>
<dbReference type="AlphaFoldDB" id="A0A556MR80"/>
<sequence length="123" mass="14041">MEGNKTNDCCFPFALGQKPYKAVPFLRIYDDKNGESRMMYAGSSNLTDIFVADGESVINSLGNYAENLYTEGRTPNFIQCVYWFDNVYLAYSVQKIDADEDASKKEKKNRPTVFVVNKVSYQE</sequence>
<accession>A0A556MR80</accession>
<reference evidence="1 2" key="1">
    <citation type="submission" date="2019-07" db="EMBL/GenBank/DDBJ databases">
        <authorList>
            <person name="Huq M.A."/>
        </authorList>
    </citation>
    <scope>NUCLEOTIDE SEQUENCE [LARGE SCALE GENOMIC DNA]</scope>
    <source>
        <strain evidence="1 2">MAH-3</strain>
    </source>
</reference>
<dbReference type="RefSeq" id="WP_144333399.1">
    <property type="nucleotide sequence ID" value="NZ_VLPL01000005.1"/>
</dbReference>
<dbReference type="EMBL" id="VLPL01000005">
    <property type="protein sequence ID" value="TSJ42444.1"/>
    <property type="molecule type" value="Genomic_DNA"/>
</dbReference>
<keyword evidence="2" id="KW-1185">Reference proteome</keyword>
<protein>
    <recommendedName>
        <fullName evidence="3">Phospholipase D-like domain-containing protein</fullName>
    </recommendedName>
</protein>
<proteinExistence type="predicted"/>
<evidence type="ECO:0000313" key="2">
    <source>
        <dbReference type="Proteomes" id="UP000316008"/>
    </source>
</evidence>
<evidence type="ECO:0008006" key="3">
    <source>
        <dbReference type="Google" id="ProtNLM"/>
    </source>
</evidence>
<organism evidence="1 2">
    <name type="scientific">Fluviicola chungangensis</name>
    <dbReference type="NCBI Taxonomy" id="2597671"/>
    <lineage>
        <taxon>Bacteria</taxon>
        <taxon>Pseudomonadati</taxon>
        <taxon>Bacteroidota</taxon>
        <taxon>Flavobacteriia</taxon>
        <taxon>Flavobacteriales</taxon>
        <taxon>Crocinitomicaceae</taxon>
        <taxon>Fluviicola</taxon>
    </lineage>
</organism>
<gene>
    <name evidence="1" type="ORF">FO442_11805</name>
</gene>
<name>A0A556MR80_9FLAO</name>
<comment type="caution">
    <text evidence="1">The sequence shown here is derived from an EMBL/GenBank/DDBJ whole genome shotgun (WGS) entry which is preliminary data.</text>
</comment>